<dbReference type="Pfam" id="PF09744">
    <property type="entry name" value="RH1"/>
    <property type="match status" value="1"/>
</dbReference>
<dbReference type="InterPro" id="IPR034743">
    <property type="entry name" value="RH1"/>
</dbReference>
<feature type="non-terminal residue" evidence="2">
    <location>
        <position position="45"/>
    </location>
</feature>
<dbReference type="Gene3D" id="1.20.58.1770">
    <property type="match status" value="1"/>
</dbReference>
<keyword evidence="3" id="KW-1185">Reference proteome</keyword>
<dbReference type="Proteomes" id="UP000663866">
    <property type="component" value="Unassembled WGS sequence"/>
</dbReference>
<evidence type="ECO:0000259" key="1">
    <source>
        <dbReference type="PROSITE" id="PS51776"/>
    </source>
</evidence>
<proteinExistence type="predicted"/>
<comment type="caution">
    <text evidence="2">The sequence shown here is derived from an EMBL/GenBank/DDBJ whole genome shotgun (WGS) entry which is preliminary data.</text>
</comment>
<dbReference type="PROSITE" id="PS51776">
    <property type="entry name" value="RH1"/>
    <property type="match status" value="1"/>
</dbReference>
<reference evidence="2" key="1">
    <citation type="submission" date="2021-02" db="EMBL/GenBank/DDBJ databases">
        <authorList>
            <person name="Nowell W R."/>
        </authorList>
    </citation>
    <scope>NUCLEOTIDE SEQUENCE</scope>
</reference>
<name>A0A821LED7_9BILA</name>
<dbReference type="EMBL" id="CAJOBG010113541">
    <property type="protein sequence ID" value="CAF4749789.1"/>
    <property type="molecule type" value="Genomic_DNA"/>
</dbReference>
<gene>
    <name evidence="2" type="ORF">OVN521_LOCUS50111</name>
</gene>
<evidence type="ECO:0000313" key="3">
    <source>
        <dbReference type="Proteomes" id="UP000663866"/>
    </source>
</evidence>
<dbReference type="AlphaFoldDB" id="A0A821LED7"/>
<feature type="domain" description="RH1" evidence="1">
    <location>
        <begin position="2"/>
        <end position="45"/>
    </location>
</feature>
<sequence>MTCSSPMRHQNTNLTVLDVYDEAALIGKDFERIIDAYGTETIRDL</sequence>
<accession>A0A821LED7</accession>
<organism evidence="2 3">
    <name type="scientific">Rotaria magnacalcarata</name>
    <dbReference type="NCBI Taxonomy" id="392030"/>
    <lineage>
        <taxon>Eukaryota</taxon>
        <taxon>Metazoa</taxon>
        <taxon>Spiralia</taxon>
        <taxon>Gnathifera</taxon>
        <taxon>Rotifera</taxon>
        <taxon>Eurotatoria</taxon>
        <taxon>Bdelloidea</taxon>
        <taxon>Philodinida</taxon>
        <taxon>Philodinidae</taxon>
        <taxon>Rotaria</taxon>
    </lineage>
</organism>
<feature type="non-terminal residue" evidence="2">
    <location>
        <position position="1"/>
    </location>
</feature>
<evidence type="ECO:0000313" key="2">
    <source>
        <dbReference type="EMBL" id="CAF4749789.1"/>
    </source>
</evidence>
<protein>
    <recommendedName>
        <fullName evidence="1">RH1 domain-containing protein</fullName>
    </recommendedName>
</protein>